<evidence type="ECO:0000313" key="2">
    <source>
        <dbReference type="Proteomes" id="UP000178606"/>
    </source>
</evidence>
<protein>
    <recommendedName>
        <fullName evidence="3">Alginate lyase domain-containing protein</fullName>
    </recommendedName>
</protein>
<accession>A0A1F6CJ86</accession>
<sequence>MDPDLALRRQRQRGIELRNRLRLIGDRQYDPDAALIRRFSPFFPRFTGHTVGQQSLEYALLLLHSDDRTYGTDDAGEANRILRKILDYQDLRTGSETCGNFFWMTHWDRVKDRNAVSFLCPGLVYAYLTFPHKLKDETKSALERAFPDVLAGIRSHKVRWQYTNIFFLNLGSLVSLSRVLNDRSAHDEAVADFETWLSGTAQDGVHEFNSPTYTPVTLFGIEAAWANTPDAGFRRELGRTMDLITYQLALNLFPNGFLAGAPSRAYRDDALYGTGFSAIYAHLKFGTPLPEPLEPLEHTSTMYANLTLFDYVPPTPIRDLATRKPEMTEIHDRVQSLNSRRTHVMTPRYSISSQCVEKVGGHSPPSCILIARHAPGLRRSIPFLPDESFTHQPCASFQGRQEGSVVLGRLSYPLKDEDRPKFLNDPTFVCETRALLGPRGDIREVRVGNVDWGGRPVALLPGQTVAVSYGDLYLGVCPLPVDKNRTPVAGHVTLAYGEDDELRLKLRLYGGPDLREQDEPVDILLLVNVRTPGEEDTLAGYADWLWAWKLEREPLKATHPSERAIIYPHSKDDPDPLGDALHLSPGLTLRPGDLVKIVKGEASFSFLEKT</sequence>
<evidence type="ECO:0008006" key="3">
    <source>
        <dbReference type="Google" id="ProtNLM"/>
    </source>
</evidence>
<dbReference type="SUPFAM" id="SSF48230">
    <property type="entry name" value="Chondroitin AC/alginate lyase"/>
    <property type="match status" value="1"/>
</dbReference>
<reference evidence="1 2" key="1">
    <citation type="journal article" date="2016" name="Nat. Commun.">
        <title>Thousands of microbial genomes shed light on interconnected biogeochemical processes in an aquifer system.</title>
        <authorList>
            <person name="Anantharaman K."/>
            <person name="Brown C.T."/>
            <person name="Hug L.A."/>
            <person name="Sharon I."/>
            <person name="Castelle C.J."/>
            <person name="Probst A.J."/>
            <person name="Thomas B.C."/>
            <person name="Singh A."/>
            <person name="Wilkins M.J."/>
            <person name="Karaoz U."/>
            <person name="Brodie E.L."/>
            <person name="Williams K.H."/>
            <person name="Hubbard S.S."/>
            <person name="Banfield J.F."/>
        </authorList>
    </citation>
    <scope>NUCLEOTIDE SEQUENCE [LARGE SCALE GENOMIC DNA]</scope>
    <source>
        <strain evidence="2">RIFCSPLOWO2_12_FULL_64_10</strain>
    </source>
</reference>
<dbReference type="AlphaFoldDB" id="A0A1F6CJ86"/>
<comment type="caution">
    <text evidence="1">The sequence shown here is derived from an EMBL/GenBank/DDBJ whole genome shotgun (WGS) entry which is preliminary data.</text>
</comment>
<dbReference type="Proteomes" id="UP000178606">
    <property type="component" value="Unassembled WGS sequence"/>
</dbReference>
<name>A0A1F6CJ86_HANXR</name>
<gene>
    <name evidence="1" type="ORF">A3F84_18575</name>
</gene>
<evidence type="ECO:0000313" key="1">
    <source>
        <dbReference type="EMBL" id="OGG49306.1"/>
    </source>
</evidence>
<organism evidence="1 2">
    <name type="scientific">Handelsmanbacteria sp. (strain RIFCSPLOWO2_12_FULL_64_10)</name>
    <dbReference type="NCBI Taxonomy" id="1817868"/>
    <lineage>
        <taxon>Bacteria</taxon>
        <taxon>Candidatus Handelsmaniibacteriota</taxon>
    </lineage>
</organism>
<dbReference type="EMBL" id="MFKF01000234">
    <property type="protein sequence ID" value="OGG49306.1"/>
    <property type="molecule type" value="Genomic_DNA"/>
</dbReference>
<dbReference type="InterPro" id="IPR008929">
    <property type="entry name" value="Chondroitin_lyas"/>
</dbReference>
<proteinExistence type="predicted"/>